<feature type="domain" description="FAD dependent oxidoreductase" evidence="2">
    <location>
        <begin position="2"/>
        <end position="339"/>
    </location>
</feature>
<dbReference type="Gene3D" id="3.30.9.10">
    <property type="entry name" value="D-Amino Acid Oxidase, subunit A, domain 2"/>
    <property type="match status" value="1"/>
</dbReference>
<sequence>MKIVVIGAGSVGAHVAFRLSKEGADVVLVDSVVPGQGTTASSIAWLSQFPQTSWEEEPGKAKLRLEVDELFRQVESEVPGKYVEWPGTLLWGHAHERADLKQAASVSKGKGVDVRLLDAQAARDVDANVALADDELVFWEPGSGWVDGPEVVRVLVSAAVDLGAVLKTQTTVVGIRTAGGAVQGVDTSKGEYIECDGVVNAAGSWGSHIAALADLAIPLDLIPGRIVYTAAVENLPKVIVNGPEWCARPDPSGGLAVHWRGGPQEPGHGSNVRTADEVIREISYVIPALEGTSAARTSIGIRPIPPGGPIVGALPWLENFYFTLSHGGIGWGPMWGKMAALELLHGGTNDNLAAMRPERFYLDPVPIGRYADDAEQ</sequence>
<proteinExistence type="predicted"/>
<keyword evidence="1" id="KW-0560">Oxidoreductase</keyword>
<dbReference type="RefSeq" id="WP_179426790.1">
    <property type="nucleotide sequence ID" value="NZ_JACBZP010000001.1"/>
</dbReference>
<dbReference type="EMBL" id="JACBZP010000001">
    <property type="protein sequence ID" value="NYI67060.1"/>
    <property type="molecule type" value="Genomic_DNA"/>
</dbReference>
<dbReference type="Gene3D" id="3.50.50.60">
    <property type="entry name" value="FAD/NAD(P)-binding domain"/>
    <property type="match status" value="1"/>
</dbReference>
<evidence type="ECO:0000313" key="4">
    <source>
        <dbReference type="Proteomes" id="UP000539111"/>
    </source>
</evidence>
<keyword evidence="4" id="KW-1185">Reference proteome</keyword>
<reference evidence="3 4" key="1">
    <citation type="submission" date="2020-07" db="EMBL/GenBank/DDBJ databases">
        <title>Sequencing the genomes of 1000 actinobacteria strains.</title>
        <authorList>
            <person name="Klenk H.-P."/>
        </authorList>
    </citation>
    <scope>NUCLEOTIDE SEQUENCE [LARGE SCALE GENOMIC DNA]</scope>
    <source>
        <strain evidence="3 4">DSM 26341</strain>
    </source>
</reference>
<name>A0A7Z0D1X0_9MICO</name>
<comment type="caution">
    <text evidence="3">The sequence shown here is derived from an EMBL/GenBank/DDBJ whole genome shotgun (WGS) entry which is preliminary data.</text>
</comment>
<evidence type="ECO:0000256" key="1">
    <source>
        <dbReference type="ARBA" id="ARBA00023002"/>
    </source>
</evidence>
<dbReference type="AlphaFoldDB" id="A0A7Z0D1X0"/>
<dbReference type="SUPFAM" id="SSF51905">
    <property type="entry name" value="FAD/NAD(P)-binding domain"/>
    <property type="match status" value="1"/>
</dbReference>
<evidence type="ECO:0000313" key="3">
    <source>
        <dbReference type="EMBL" id="NYI67060.1"/>
    </source>
</evidence>
<dbReference type="PANTHER" id="PTHR13847:SF289">
    <property type="entry name" value="GLYCINE OXIDASE"/>
    <property type="match status" value="1"/>
</dbReference>
<evidence type="ECO:0000259" key="2">
    <source>
        <dbReference type="Pfam" id="PF01266"/>
    </source>
</evidence>
<gene>
    <name evidence="3" type="ORF">BJY26_001366</name>
</gene>
<organism evidence="3 4">
    <name type="scientific">Spelaeicoccus albus</name>
    <dbReference type="NCBI Taxonomy" id="1280376"/>
    <lineage>
        <taxon>Bacteria</taxon>
        <taxon>Bacillati</taxon>
        <taxon>Actinomycetota</taxon>
        <taxon>Actinomycetes</taxon>
        <taxon>Micrococcales</taxon>
        <taxon>Brevibacteriaceae</taxon>
        <taxon>Spelaeicoccus</taxon>
    </lineage>
</organism>
<dbReference type="GO" id="GO:0005737">
    <property type="term" value="C:cytoplasm"/>
    <property type="evidence" value="ECO:0007669"/>
    <property type="project" value="TreeGrafter"/>
</dbReference>
<dbReference type="GO" id="GO:0016491">
    <property type="term" value="F:oxidoreductase activity"/>
    <property type="evidence" value="ECO:0007669"/>
    <property type="project" value="UniProtKB-KW"/>
</dbReference>
<dbReference type="Proteomes" id="UP000539111">
    <property type="component" value="Unassembled WGS sequence"/>
</dbReference>
<dbReference type="PANTHER" id="PTHR13847">
    <property type="entry name" value="SARCOSINE DEHYDROGENASE-RELATED"/>
    <property type="match status" value="1"/>
</dbReference>
<accession>A0A7Z0D1X0</accession>
<dbReference type="InterPro" id="IPR036188">
    <property type="entry name" value="FAD/NAD-bd_sf"/>
</dbReference>
<dbReference type="InterPro" id="IPR006076">
    <property type="entry name" value="FAD-dep_OxRdtase"/>
</dbReference>
<protein>
    <submittedName>
        <fullName evidence="3">Glycine/D-amino acid oxidase-like deaminating enzyme</fullName>
    </submittedName>
</protein>
<dbReference type="Pfam" id="PF01266">
    <property type="entry name" value="DAO"/>
    <property type="match status" value="1"/>
</dbReference>